<dbReference type="AlphaFoldDB" id="A0AA88R9Z7"/>
<evidence type="ECO:0000313" key="2">
    <source>
        <dbReference type="Proteomes" id="UP001187471"/>
    </source>
</evidence>
<keyword evidence="2" id="KW-1185">Reference proteome</keyword>
<gene>
    <name evidence="1" type="ORF">RJ640_006601</name>
</gene>
<protein>
    <submittedName>
        <fullName evidence="1">Uncharacterized protein</fullName>
    </submittedName>
</protein>
<dbReference type="Proteomes" id="UP001187471">
    <property type="component" value="Unassembled WGS sequence"/>
</dbReference>
<accession>A0AA88R9Z7</accession>
<proteinExistence type="predicted"/>
<evidence type="ECO:0000313" key="1">
    <source>
        <dbReference type="EMBL" id="KAK2972535.1"/>
    </source>
</evidence>
<organism evidence="1 2">
    <name type="scientific">Escallonia rubra</name>
    <dbReference type="NCBI Taxonomy" id="112253"/>
    <lineage>
        <taxon>Eukaryota</taxon>
        <taxon>Viridiplantae</taxon>
        <taxon>Streptophyta</taxon>
        <taxon>Embryophyta</taxon>
        <taxon>Tracheophyta</taxon>
        <taxon>Spermatophyta</taxon>
        <taxon>Magnoliopsida</taxon>
        <taxon>eudicotyledons</taxon>
        <taxon>Gunneridae</taxon>
        <taxon>Pentapetalae</taxon>
        <taxon>asterids</taxon>
        <taxon>campanulids</taxon>
        <taxon>Escalloniales</taxon>
        <taxon>Escalloniaceae</taxon>
        <taxon>Escallonia</taxon>
    </lineage>
</organism>
<dbReference type="EMBL" id="JAVXUO010002517">
    <property type="protein sequence ID" value="KAK2972535.1"/>
    <property type="molecule type" value="Genomic_DNA"/>
</dbReference>
<name>A0AA88R9Z7_9ASTE</name>
<comment type="caution">
    <text evidence="1">The sequence shown here is derived from an EMBL/GenBank/DDBJ whole genome shotgun (WGS) entry which is preliminary data.</text>
</comment>
<sequence>MGWNNSRVPSDEIRPYYPQEVLVAVRKSPTKLEKLFGCQDSNAPKLHALAVQKTTSGTPNSSAAVRVKLITTSETMQVTGGTFDELLSLKRRSLNGAKQCLLVESQMVRTSGMASVSLSDGGIPSGIISNRKEERPLSEFCPRDLRRR</sequence>
<reference evidence="1" key="1">
    <citation type="submission" date="2022-12" db="EMBL/GenBank/DDBJ databases">
        <title>Draft genome assemblies for two species of Escallonia (Escalloniales).</title>
        <authorList>
            <person name="Chanderbali A."/>
            <person name="Dervinis C."/>
            <person name="Anghel I."/>
            <person name="Soltis D."/>
            <person name="Soltis P."/>
            <person name="Zapata F."/>
        </authorList>
    </citation>
    <scope>NUCLEOTIDE SEQUENCE</scope>
    <source>
        <strain evidence="1">UCBG92.1500</strain>
        <tissue evidence="1">Leaf</tissue>
    </source>
</reference>